<evidence type="ECO:0000256" key="1">
    <source>
        <dbReference type="ARBA" id="ARBA00023015"/>
    </source>
</evidence>
<keyword evidence="1" id="KW-0805">Transcription regulation</keyword>
<evidence type="ECO:0000256" key="4">
    <source>
        <dbReference type="PROSITE-ProRule" id="PRU00335"/>
    </source>
</evidence>
<feature type="DNA-binding region" description="H-T-H motif" evidence="4">
    <location>
        <begin position="29"/>
        <end position="48"/>
    </location>
</feature>
<dbReference type="GO" id="GO:0003677">
    <property type="term" value="F:DNA binding"/>
    <property type="evidence" value="ECO:0007669"/>
    <property type="project" value="UniProtKB-UniRule"/>
</dbReference>
<dbReference type="InterPro" id="IPR036271">
    <property type="entry name" value="Tet_transcr_reg_TetR-rel_C_sf"/>
</dbReference>
<dbReference type="AlphaFoldDB" id="A0A1G7RR26"/>
<dbReference type="OrthoDB" id="270177at2"/>
<dbReference type="PANTHER" id="PTHR47506:SF1">
    <property type="entry name" value="HTH-TYPE TRANSCRIPTIONAL REGULATOR YJDC"/>
    <property type="match status" value="1"/>
</dbReference>
<dbReference type="EMBL" id="FNCO01000001">
    <property type="protein sequence ID" value="SDG12669.1"/>
    <property type="molecule type" value="Genomic_DNA"/>
</dbReference>
<keyword evidence="7" id="KW-1185">Reference proteome</keyword>
<proteinExistence type="predicted"/>
<accession>A0A1G7RR26</accession>
<keyword evidence="2 4" id="KW-0238">DNA-binding</keyword>
<dbReference type="SUPFAM" id="SSF46689">
    <property type="entry name" value="Homeodomain-like"/>
    <property type="match status" value="1"/>
</dbReference>
<dbReference type="Gene3D" id="1.10.10.60">
    <property type="entry name" value="Homeodomain-like"/>
    <property type="match status" value="1"/>
</dbReference>
<dbReference type="RefSeq" id="WP_074750202.1">
    <property type="nucleotide sequence ID" value="NZ_FNCO01000001.1"/>
</dbReference>
<reference evidence="7" key="1">
    <citation type="submission" date="2016-10" db="EMBL/GenBank/DDBJ databases">
        <authorList>
            <person name="Varghese N."/>
            <person name="Submissions S."/>
        </authorList>
    </citation>
    <scope>NUCLEOTIDE SEQUENCE [LARGE SCALE GENOMIC DNA]</scope>
    <source>
        <strain evidence="7">ATCC 700689</strain>
    </source>
</reference>
<dbReference type="Gene3D" id="1.10.357.10">
    <property type="entry name" value="Tetracycline Repressor, domain 2"/>
    <property type="match status" value="1"/>
</dbReference>
<dbReference type="InterPro" id="IPR011075">
    <property type="entry name" value="TetR_C"/>
</dbReference>
<evidence type="ECO:0000259" key="5">
    <source>
        <dbReference type="PROSITE" id="PS50977"/>
    </source>
</evidence>
<organism evidence="6 7">
    <name type="scientific">Pseudomonas abietaniphila</name>
    <dbReference type="NCBI Taxonomy" id="89065"/>
    <lineage>
        <taxon>Bacteria</taxon>
        <taxon>Pseudomonadati</taxon>
        <taxon>Pseudomonadota</taxon>
        <taxon>Gammaproteobacteria</taxon>
        <taxon>Pseudomonadales</taxon>
        <taxon>Pseudomonadaceae</taxon>
        <taxon>Pseudomonas</taxon>
    </lineage>
</organism>
<dbReference type="STRING" id="89065.SAMN05216605_101215"/>
<sequence>MARPRQFDRDQALLQAINVFCEKGFAAASTDELMKAMGLSRQSMYNAFGDKRELYVEAMKQYQANSITDLVWRLGKDATPMESLYNTLLSFASRTEREGSAGCMAVNAVCEFGLSDAELNELHLSAGQTLREALAHTLTRGVEMDEVPPSTDIQSACDFLLSTLNGMKVSAKGGMTTDQLKAVAGFAVNALKTPR</sequence>
<evidence type="ECO:0000313" key="6">
    <source>
        <dbReference type="EMBL" id="SDG12669.1"/>
    </source>
</evidence>
<evidence type="ECO:0000256" key="3">
    <source>
        <dbReference type="ARBA" id="ARBA00023163"/>
    </source>
</evidence>
<dbReference type="Pfam" id="PF00440">
    <property type="entry name" value="TetR_N"/>
    <property type="match status" value="1"/>
</dbReference>
<dbReference type="SUPFAM" id="SSF48498">
    <property type="entry name" value="Tetracyclin repressor-like, C-terminal domain"/>
    <property type="match status" value="1"/>
</dbReference>
<protein>
    <submittedName>
        <fullName evidence="6">Transcriptional regulator, TetR family</fullName>
    </submittedName>
</protein>
<keyword evidence="3" id="KW-0804">Transcription</keyword>
<dbReference type="InterPro" id="IPR009057">
    <property type="entry name" value="Homeodomain-like_sf"/>
</dbReference>
<name>A0A1G7RR26_9PSED</name>
<dbReference type="PANTHER" id="PTHR47506">
    <property type="entry name" value="TRANSCRIPTIONAL REGULATORY PROTEIN"/>
    <property type="match status" value="1"/>
</dbReference>
<dbReference type="Proteomes" id="UP000182894">
    <property type="component" value="Unassembled WGS sequence"/>
</dbReference>
<dbReference type="Pfam" id="PF16925">
    <property type="entry name" value="TetR_C_13"/>
    <property type="match status" value="1"/>
</dbReference>
<dbReference type="InterPro" id="IPR001647">
    <property type="entry name" value="HTH_TetR"/>
</dbReference>
<evidence type="ECO:0000313" key="7">
    <source>
        <dbReference type="Proteomes" id="UP000182894"/>
    </source>
</evidence>
<dbReference type="PROSITE" id="PS50977">
    <property type="entry name" value="HTH_TETR_2"/>
    <property type="match status" value="1"/>
</dbReference>
<evidence type="ECO:0000256" key="2">
    <source>
        <dbReference type="ARBA" id="ARBA00023125"/>
    </source>
</evidence>
<feature type="domain" description="HTH tetR-type" evidence="5">
    <location>
        <begin position="6"/>
        <end position="66"/>
    </location>
</feature>
<gene>
    <name evidence="6" type="ORF">SAMN05216605_101215</name>
</gene>